<accession>A0ACB9I8V6</accession>
<dbReference type="EMBL" id="CM042027">
    <property type="protein sequence ID" value="KAI3803935.1"/>
    <property type="molecule type" value="Genomic_DNA"/>
</dbReference>
<organism evidence="1 2">
    <name type="scientific">Smallanthus sonchifolius</name>
    <dbReference type="NCBI Taxonomy" id="185202"/>
    <lineage>
        <taxon>Eukaryota</taxon>
        <taxon>Viridiplantae</taxon>
        <taxon>Streptophyta</taxon>
        <taxon>Embryophyta</taxon>
        <taxon>Tracheophyta</taxon>
        <taxon>Spermatophyta</taxon>
        <taxon>Magnoliopsida</taxon>
        <taxon>eudicotyledons</taxon>
        <taxon>Gunneridae</taxon>
        <taxon>Pentapetalae</taxon>
        <taxon>asterids</taxon>
        <taxon>campanulids</taxon>
        <taxon>Asterales</taxon>
        <taxon>Asteraceae</taxon>
        <taxon>Asteroideae</taxon>
        <taxon>Heliantheae alliance</taxon>
        <taxon>Millerieae</taxon>
        <taxon>Smallanthus</taxon>
    </lineage>
</organism>
<evidence type="ECO:0000313" key="1">
    <source>
        <dbReference type="EMBL" id="KAI3803935.1"/>
    </source>
</evidence>
<reference evidence="2" key="1">
    <citation type="journal article" date="2022" name="Mol. Ecol. Resour.">
        <title>The genomes of chicory, endive, great burdock and yacon provide insights into Asteraceae palaeo-polyploidization history and plant inulin production.</title>
        <authorList>
            <person name="Fan W."/>
            <person name="Wang S."/>
            <person name="Wang H."/>
            <person name="Wang A."/>
            <person name="Jiang F."/>
            <person name="Liu H."/>
            <person name="Zhao H."/>
            <person name="Xu D."/>
            <person name="Zhang Y."/>
        </authorList>
    </citation>
    <scope>NUCLEOTIDE SEQUENCE [LARGE SCALE GENOMIC DNA]</scope>
    <source>
        <strain evidence="2">cv. Yunnan</strain>
    </source>
</reference>
<evidence type="ECO:0000313" key="2">
    <source>
        <dbReference type="Proteomes" id="UP001056120"/>
    </source>
</evidence>
<proteinExistence type="predicted"/>
<reference evidence="1 2" key="2">
    <citation type="journal article" date="2022" name="Mol. Ecol. Resour.">
        <title>The genomes of chicory, endive, great burdock and yacon provide insights into Asteraceae paleo-polyploidization history and plant inulin production.</title>
        <authorList>
            <person name="Fan W."/>
            <person name="Wang S."/>
            <person name="Wang H."/>
            <person name="Wang A."/>
            <person name="Jiang F."/>
            <person name="Liu H."/>
            <person name="Zhao H."/>
            <person name="Xu D."/>
            <person name="Zhang Y."/>
        </authorList>
    </citation>
    <scope>NUCLEOTIDE SEQUENCE [LARGE SCALE GENOMIC DNA]</scope>
    <source>
        <strain evidence="2">cv. Yunnan</strain>
        <tissue evidence="1">Leaves</tissue>
    </source>
</reference>
<dbReference type="Proteomes" id="UP001056120">
    <property type="component" value="Linkage Group LG10"/>
</dbReference>
<sequence length="185" mass="21623">MIVHRDLIHKILKDEEEHEDEKQKEIEKTTQQTKKVVVNVMLSAAQPKNVQTESQDSKFIKYKPSQQSAEEERIIRMLSESLYVAEQQASEDVTMRSKVEKEMMMKEKERKEQELCALARKARSERTGTGPTVGAGSGSFAHDASMMDTDEQMRPEHEQRNKRGNDRDWDPPRERFQREYPGRKT</sequence>
<comment type="caution">
    <text evidence="1">The sequence shown here is derived from an EMBL/GenBank/DDBJ whole genome shotgun (WGS) entry which is preliminary data.</text>
</comment>
<name>A0ACB9I8V6_9ASTR</name>
<gene>
    <name evidence="1" type="ORF">L1987_32101</name>
</gene>
<protein>
    <submittedName>
        <fullName evidence="1">Uncharacterized protein</fullName>
    </submittedName>
</protein>
<keyword evidence="2" id="KW-1185">Reference proteome</keyword>